<dbReference type="KEGG" id="proo:MJB10_04495"/>
<sequence>MVIHKVLVVGATGSLGGKVVKELLMRGKHVRALVREQSDASSLQAQGVEIVRGDLTVKETLISALSGIDALITTAIGYTNRRKGDSLAAVDDKGNRNLVEAAAETKLGLFVFTSILAADQAEDVPHFYQKKRIEDYLKAKGVPFVSLRPGGFVDTLLTPHAVMKGSIRTMIDPNAKASTILSDDVARFLVMALDEADAKGKIVDLGTSCPVSIGEIAAELSRQLGREIRASAPPPWIGKFVFAVIGFFNPFVKGLLPSVKFVESGKYVADIAEQERLFGRVPTLEESLQRWIANQGLLLNRR</sequence>
<dbReference type="InterPro" id="IPR044256">
    <property type="entry name" value="HCF244-like"/>
</dbReference>
<dbReference type="Gene3D" id="3.40.50.720">
    <property type="entry name" value="NAD(P)-binding Rossmann-like Domain"/>
    <property type="match status" value="1"/>
</dbReference>
<dbReference type="InterPro" id="IPR036291">
    <property type="entry name" value="NAD(P)-bd_dom_sf"/>
</dbReference>
<dbReference type="CDD" id="cd05243">
    <property type="entry name" value="SDR_a5"/>
    <property type="match status" value="1"/>
</dbReference>
<keyword evidence="2" id="KW-0604">Photosystem II</keyword>
<dbReference type="Proteomes" id="UP001304650">
    <property type="component" value="Chromosome"/>
</dbReference>
<reference evidence="4" key="1">
    <citation type="submission" date="2022-02" db="EMBL/GenBank/DDBJ databases">
        <title>Paenibacillus sp. MBLB1832 Whole Genome Shotgun Sequencing.</title>
        <authorList>
            <person name="Hwang C.Y."/>
            <person name="Cho E.-S."/>
            <person name="Seo M.-J."/>
        </authorList>
    </citation>
    <scope>NUCLEOTIDE SEQUENCE</scope>
    <source>
        <strain evidence="4">MBLB1832</strain>
    </source>
</reference>
<feature type="domain" description="NmrA-like" evidence="3">
    <location>
        <begin position="5"/>
        <end position="235"/>
    </location>
</feature>
<accession>A0AA96LVG6</accession>
<proteinExistence type="predicted"/>
<dbReference type="GO" id="GO:0015979">
    <property type="term" value="P:photosynthesis"/>
    <property type="evidence" value="ECO:0007669"/>
    <property type="project" value="UniProtKB-KW"/>
</dbReference>
<dbReference type="Pfam" id="PF05368">
    <property type="entry name" value="NmrA"/>
    <property type="match status" value="1"/>
</dbReference>
<organism evidence="4 5">
    <name type="scientific">Paenibacillus roseopurpureus</name>
    <dbReference type="NCBI Taxonomy" id="2918901"/>
    <lineage>
        <taxon>Bacteria</taxon>
        <taxon>Bacillati</taxon>
        <taxon>Bacillota</taxon>
        <taxon>Bacilli</taxon>
        <taxon>Bacillales</taxon>
        <taxon>Paenibacillaceae</taxon>
        <taxon>Paenibacillus</taxon>
    </lineage>
</organism>
<evidence type="ECO:0000259" key="3">
    <source>
        <dbReference type="Pfam" id="PF05368"/>
    </source>
</evidence>
<dbReference type="SUPFAM" id="SSF51735">
    <property type="entry name" value="NAD(P)-binding Rossmann-fold domains"/>
    <property type="match status" value="1"/>
</dbReference>
<dbReference type="EMBL" id="CP130319">
    <property type="protein sequence ID" value="WNR45400.1"/>
    <property type="molecule type" value="Genomic_DNA"/>
</dbReference>
<evidence type="ECO:0000313" key="4">
    <source>
        <dbReference type="EMBL" id="WNR45400.1"/>
    </source>
</evidence>
<keyword evidence="1" id="KW-0602">Photosynthesis</keyword>
<dbReference type="AlphaFoldDB" id="A0AA96LVG6"/>
<dbReference type="PANTHER" id="PTHR47128:SF2">
    <property type="entry name" value="PROTEIN HIGH CHLOROPHYLL FLUORESCENCE PHENOTYPE 244, CHLOROPLASTIC"/>
    <property type="match status" value="1"/>
</dbReference>
<dbReference type="InterPro" id="IPR008030">
    <property type="entry name" value="NmrA-like"/>
</dbReference>
<evidence type="ECO:0000256" key="2">
    <source>
        <dbReference type="ARBA" id="ARBA00023276"/>
    </source>
</evidence>
<protein>
    <submittedName>
        <fullName evidence="4">SDR family oxidoreductase</fullName>
    </submittedName>
</protein>
<evidence type="ECO:0000313" key="5">
    <source>
        <dbReference type="Proteomes" id="UP001304650"/>
    </source>
</evidence>
<gene>
    <name evidence="4" type="ORF">MJB10_04495</name>
</gene>
<evidence type="ECO:0000256" key="1">
    <source>
        <dbReference type="ARBA" id="ARBA00022531"/>
    </source>
</evidence>
<dbReference type="PANTHER" id="PTHR47128">
    <property type="match status" value="1"/>
</dbReference>
<dbReference type="GO" id="GO:0009523">
    <property type="term" value="C:photosystem II"/>
    <property type="evidence" value="ECO:0007669"/>
    <property type="project" value="UniProtKB-KW"/>
</dbReference>
<name>A0AA96LVG6_9BACL</name>
<dbReference type="RefSeq" id="WP_314802116.1">
    <property type="nucleotide sequence ID" value="NZ_CP130319.1"/>
</dbReference>
<keyword evidence="5" id="KW-1185">Reference proteome</keyword>